<keyword evidence="2" id="KW-1185">Reference proteome</keyword>
<dbReference type="AlphaFoldDB" id="A0A5B7ET11"/>
<reference evidence="1 2" key="1">
    <citation type="submission" date="2019-05" db="EMBL/GenBank/DDBJ databases">
        <title>Another draft genome of Portunus trituberculatus and its Hox gene families provides insights of decapod evolution.</title>
        <authorList>
            <person name="Jeong J.-H."/>
            <person name="Song I."/>
            <person name="Kim S."/>
            <person name="Choi T."/>
            <person name="Kim D."/>
            <person name="Ryu S."/>
            <person name="Kim W."/>
        </authorList>
    </citation>
    <scope>NUCLEOTIDE SEQUENCE [LARGE SCALE GENOMIC DNA]</scope>
    <source>
        <tissue evidence="1">Muscle</tissue>
    </source>
</reference>
<sequence>MCSFSLTNSNIFSIPRDHIFRAYSVTSRRI</sequence>
<comment type="caution">
    <text evidence="1">The sequence shown here is derived from an EMBL/GenBank/DDBJ whole genome shotgun (WGS) entry which is preliminary data.</text>
</comment>
<protein>
    <submittedName>
        <fullName evidence="1">Uncharacterized protein</fullName>
    </submittedName>
</protein>
<organism evidence="1 2">
    <name type="scientific">Portunus trituberculatus</name>
    <name type="common">Swimming crab</name>
    <name type="synonym">Neptunus trituberculatus</name>
    <dbReference type="NCBI Taxonomy" id="210409"/>
    <lineage>
        <taxon>Eukaryota</taxon>
        <taxon>Metazoa</taxon>
        <taxon>Ecdysozoa</taxon>
        <taxon>Arthropoda</taxon>
        <taxon>Crustacea</taxon>
        <taxon>Multicrustacea</taxon>
        <taxon>Malacostraca</taxon>
        <taxon>Eumalacostraca</taxon>
        <taxon>Eucarida</taxon>
        <taxon>Decapoda</taxon>
        <taxon>Pleocyemata</taxon>
        <taxon>Brachyura</taxon>
        <taxon>Eubrachyura</taxon>
        <taxon>Portunoidea</taxon>
        <taxon>Portunidae</taxon>
        <taxon>Portuninae</taxon>
        <taxon>Portunus</taxon>
    </lineage>
</organism>
<proteinExistence type="predicted"/>
<gene>
    <name evidence="1" type="ORF">E2C01_029668</name>
</gene>
<name>A0A5B7ET11_PORTR</name>
<evidence type="ECO:0000313" key="2">
    <source>
        <dbReference type="Proteomes" id="UP000324222"/>
    </source>
</evidence>
<accession>A0A5B7ET11</accession>
<dbReference type="EMBL" id="VSRR010003453">
    <property type="protein sequence ID" value="MPC36219.1"/>
    <property type="molecule type" value="Genomic_DNA"/>
</dbReference>
<evidence type="ECO:0000313" key="1">
    <source>
        <dbReference type="EMBL" id="MPC36219.1"/>
    </source>
</evidence>
<dbReference type="Proteomes" id="UP000324222">
    <property type="component" value="Unassembled WGS sequence"/>
</dbReference>